<dbReference type="EMBL" id="PZPL01000001">
    <property type="protein sequence ID" value="PTL72925.1"/>
    <property type="molecule type" value="Genomic_DNA"/>
</dbReference>
<dbReference type="SMART" id="SM00342">
    <property type="entry name" value="HTH_ARAC"/>
    <property type="match status" value="1"/>
</dbReference>
<dbReference type="Gene3D" id="1.10.10.60">
    <property type="entry name" value="Homeodomain-like"/>
    <property type="match status" value="1"/>
</dbReference>
<evidence type="ECO:0000256" key="3">
    <source>
        <dbReference type="ARBA" id="ARBA00023163"/>
    </source>
</evidence>
<accession>A0A2T4UTS4</accession>
<evidence type="ECO:0000256" key="2">
    <source>
        <dbReference type="ARBA" id="ARBA00023125"/>
    </source>
</evidence>
<dbReference type="InterPro" id="IPR050204">
    <property type="entry name" value="AraC_XylS_family_regulators"/>
</dbReference>
<reference evidence="5 6" key="1">
    <citation type="submission" date="2018-03" db="EMBL/GenBank/DDBJ databases">
        <title>Bacteriophage NCPPB3778 and a type I-E CRISPR drive the evolution of the US Biological Select Agent, Rathayibacter toxicus.</title>
        <authorList>
            <person name="Davis E.W.II."/>
            <person name="Tabima J.F."/>
            <person name="Weisberg A.J."/>
            <person name="Dantas Lopes L."/>
            <person name="Wiseman M.S."/>
            <person name="Wiseman M.S."/>
            <person name="Pupko T."/>
            <person name="Belcher M.S."/>
            <person name="Sechler A.J."/>
            <person name="Tancos M.A."/>
            <person name="Schroeder B.K."/>
            <person name="Murray T.D."/>
            <person name="Luster D.G."/>
            <person name="Schneider W.L."/>
            <person name="Rogers E."/>
            <person name="Andreote F.D."/>
            <person name="Grunwald N.J."/>
            <person name="Putnam M.L."/>
            <person name="Chang J.H."/>
        </authorList>
    </citation>
    <scope>NUCLEOTIDE SEQUENCE [LARGE SCALE GENOMIC DNA]</scope>
    <source>
        <strain evidence="5 6">DSM 15933</strain>
    </source>
</reference>
<comment type="caution">
    <text evidence="5">The sequence shown here is derived from an EMBL/GenBank/DDBJ whole genome shotgun (WGS) entry which is preliminary data.</text>
</comment>
<evidence type="ECO:0000313" key="6">
    <source>
        <dbReference type="Proteomes" id="UP000241085"/>
    </source>
</evidence>
<name>A0A2T4UTS4_9MICO</name>
<feature type="domain" description="HTH araC/xylS-type" evidence="4">
    <location>
        <begin position="183"/>
        <end position="272"/>
    </location>
</feature>
<dbReference type="Proteomes" id="UP000241085">
    <property type="component" value="Unassembled WGS sequence"/>
</dbReference>
<protein>
    <recommendedName>
        <fullName evidence="4">HTH araC/xylS-type domain-containing protein</fullName>
    </recommendedName>
</protein>
<sequence>MIARGTEAERLLAARGLQAKGDPHASVDEVDDGSVRVARIWHTPASGRLGASAGRALLIVQLDGSMRLGAGEGADRRVLRAGDVLLATAGSSVSVTAVEATARIEIEARLPILALRAQVLRADDRDGGWARAAVVSLTNAALNAGLADGSPGLEFFSAAIGSCCTALVHELFPDALGARTLGERAIAVIARDASDPALSVSRLAERLGVTRQHLAFVFAQEGRRTPLQEIRRARADLARAQLASGERTSLRYLARTSGFGSEDSLRRALKDS</sequence>
<gene>
    <name evidence="5" type="ORF">C1I63_08735</name>
</gene>
<evidence type="ECO:0000259" key="4">
    <source>
        <dbReference type="PROSITE" id="PS01124"/>
    </source>
</evidence>
<evidence type="ECO:0000256" key="1">
    <source>
        <dbReference type="ARBA" id="ARBA00023015"/>
    </source>
</evidence>
<organism evidence="5 6">
    <name type="scientific">Rathayibacter caricis DSM 15933</name>
    <dbReference type="NCBI Taxonomy" id="1328867"/>
    <lineage>
        <taxon>Bacteria</taxon>
        <taxon>Bacillati</taxon>
        <taxon>Actinomycetota</taxon>
        <taxon>Actinomycetes</taxon>
        <taxon>Micrococcales</taxon>
        <taxon>Microbacteriaceae</taxon>
        <taxon>Rathayibacter</taxon>
    </lineage>
</organism>
<dbReference type="PANTHER" id="PTHR46796">
    <property type="entry name" value="HTH-TYPE TRANSCRIPTIONAL ACTIVATOR RHAS-RELATED"/>
    <property type="match status" value="1"/>
</dbReference>
<dbReference type="GO" id="GO:0043565">
    <property type="term" value="F:sequence-specific DNA binding"/>
    <property type="evidence" value="ECO:0007669"/>
    <property type="project" value="InterPro"/>
</dbReference>
<dbReference type="Pfam" id="PF12833">
    <property type="entry name" value="HTH_18"/>
    <property type="match status" value="1"/>
</dbReference>
<dbReference type="RefSeq" id="WP_107574538.1">
    <property type="nucleotide sequence ID" value="NZ_PZPL01000001.1"/>
</dbReference>
<keyword evidence="1" id="KW-0805">Transcription regulation</keyword>
<keyword evidence="3" id="KW-0804">Transcription</keyword>
<dbReference type="InterPro" id="IPR018060">
    <property type="entry name" value="HTH_AraC"/>
</dbReference>
<keyword evidence="2" id="KW-0238">DNA-binding</keyword>
<dbReference type="PROSITE" id="PS01124">
    <property type="entry name" value="HTH_ARAC_FAMILY_2"/>
    <property type="match status" value="1"/>
</dbReference>
<proteinExistence type="predicted"/>
<dbReference type="AlphaFoldDB" id="A0A2T4UTS4"/>
<dbReference type="GO" id="GO:0003700">
    <property type="term" value="F:DNA-binding transcription factor activity"/>
    <property type="evidence" value="ECO:0007669"/>
    <property type="project" value="InterPro"/>
</dbReference>
<evidence type="ECO:0000313" key="5">
    <source>
        <dbReference type="EMBL" id="PTL72925.1"/>
    </source>
</evidence>
<keyword evidence="6" id="KW-1185">Reference proteome</keyword>